<gene>
    <name evidence="1" type="ORF">NCTC12965_07072</name>
</gene>
<dbReference type="EMBL" id="CABEEZ010000133">
    <property type="protein sequence ID" value="VTR55808.1"/>
    <property type="molecule type" value="Genomic_DNA"/>
</dbReference>
<accession>A0A0F7H829</accession>
<dbReference type="AlphaFoldDB" id="A0A0F7H829"/>
<sequence length="131" mass="14903">MRDIRPEGDFIVNGDFTVNEGSQSEYIPFEQMNVEQLNHSLKLHQKLAKEERSRIDKISFRLLGIALFFGLALSLWSFINDGVDGAMFLIGLVGIGMPVMLALKNGEQQSAFEKRQINTINYLATLIRERK</sequence>
<reference evidence="1" key="1">
    <citation type="submission" date="2019-05" db="EMBL/GenBank/DDBJ databases">
        <authorList>
            <consortium name="Pathogen Informatics"/>
        </authorList>
    </citation>
    <scope>NUCLEOTIDE SEQUENCE [LARGE SCALE GENOMIC DNA]</scope>
    <source>
        <strain evidence="1">NCTC12965</strain>
    </source>
</reference>
<dbReference type="GeneID" id="30319536"/>
<evidence type="ECO:0000313" key="1">
    <source>
        <dbReference type="EMBL" id="VTR55808.1"/>
    </source>
</evidence>
<organism evidence="1">
    <name type="scientific">Serratia fonticola</name>
    <dbReference type="NCBI Taxonomy" id="47917"/>
    <lineage>
        <taxon>Bacteria</taxon>
        <taxon>Pseudomonadati</taxon>
        <taxon>Pseudomonadota</taxon>
        <taxon>Gammaproteobacteria</taxon>
        <taxon>Enterobacterales</taxon>
        <taxon>Yersiniaceae</taxon>
        <taxon>Serratia</taxon>
    </lineage>
</organism>
<proteinExistence type="predicted"/>
<dbReference type="RefSeq" id="WP_024483767.1">
    <property type="nucleotide sequence ID" value="NZ_CAMKUH010000001.1"/>
</dbReference>
<dbReference type="KEGG" id="sfw:WN53_05120"/>
<name>A0A0F7H829_SERFO</name>
<protein>
    <submittedName>
        <fullName evidence="1">Uncharacterized protein</fullName>
    </submittedName>
</protein>